<dbReference type="GO" id="GO:0006817">
    <property type="term" value="P:phosphate ion transport"/>
    <property type="evidence" value="ECO:0007669"/>
    <property type="project" value="UniProtKB-KW"/>
</dbReference>
<proteinExistence type="predicted"/>
<sequence>MDLLPEPALPPAKRTYGGNAAFHNFYNDYSHITDPNLRRRLALSEVDKIPFGWYHVRAVVVAGIGFFTDSYDIFAINLITAMLGMVFWQGPSSLNSNLGGNSGTLPTSVDTALKAATSGGAVIGQLFFGWLADKIGRRKMYGVELTIIVLSTLVQSLAGPSWAISITGVLIFWRVIMGIGVGGDYPLSAVITSEFAPTRWRGAMMAAVFSMQGAGQFAAALVALIVTVCFRNEFVHTANFSECTEACQVAGDRAWRIIVAFGAVPACFALYYRITIPETPRYTFDVALDIEKADADIKAYMQNKAEGVVDPILQQKTKQHLGNKLAQPQASWHDVWQYFSQWKNFKVIFATSSSWFFLDLAYYGLGLNNTSVLQAIGFSGGENVYDILRDNAIGNLVLVCAGAIPGYWMTVALVDTIGRRPIQIGGFFILTIIFSVIGFAYYSLSKGALLALYILAQLFFNFGPNSTTFLIPGECFPTRYRSTGHGISAASGKIGAIVAQVITSPLLSKGSQLGCTGQGCSPWLNHLMQIFALFMLCGTLVSCLLPETKGCTLEELAGEEASIPSNDPPLPMKEATGLRRLNFFASGGRPSGLNWNRSPNVGPRGPGFLGKRERAGIMTSPDLLPKKTGEKAGLRDSRDTSQESNGSTPGYSISVSSHQAGHTAEHADLHDDLYINGVGTGQLPGWGAGWGVQRNPMRDGRVESIQLQDVGRLLK</sequence>
<protein>
    <recommendedName>
        <fullName evidence="9">Major facilitator superfamily (MFS) profile domain-containing protein</fullName>
    </recommendedName>
</protein>
<feature type="compositionally biased region" description="Polar residues" evidence="7">
    <location>
        <begin position="642"/>
        <end position="660"/>
    </location>
</feature>
<dbReference type="InterPro" id="IPR020846">
    <property type="entry name" value="MFS_dom"/>
</dbReference>
<accession>A0A0C3HYA8</accession>
<dbReference type="SUPFAM" id="SSF103473">
    <property type="entry name" value="MFS general substrate transporter"/>
    <property type="match status" value="1"/>
</dbReference>
<dbReference type="InParanoid" id="A0A0C3HYA8"/>
<reference evidence="10 11" key="1">
    <citation type="submission" date="2014-04" db="EMBL/GenBank/DDBJ databases">
        <authorList>
            <consortium name="DOE Joint Genome Institute"/>
            <person name="Kuo A."/>
            <person name="Martino E."/>
            <person name="Perotto S."/>
            <person name="Kohler A."/>
            <person name="Nagy L.G."/>
            <person name="Floudas D."/>
            <person name="Copeland A."/>
            <person name="Barry K.W."/>
            <person name="Cichocki N."/>
            <person name="Veneault-Fourrey C."/>
            <person name="LaButti K."/>
            <person name="Lindquist E.A."/>
            <person name="Lipzen A."/>
            <person name="Lundell T."/>
            <person name="Morin E."/>
            <person name="Murat C."/>
            <person name="Sun H."/>
            <person name="Tunlid A."/>
            <person name="Henrissat B."/>
            <person name="Grigoriev I.V."/>
            <person name="Hibbett D.S."/>
            <person name="Martin F."/>
            <person name="Nordberg H.P."/>
            <person name="Cantor M.N."/>
            <person name="Hua S.X."/>
        </authorList>
    </citation>
    <scope>NUCLEOTIDE SEQUENCE [LARGE SCALE GENOMIC DNA]</scope>
    <source>
        <strain evidence="10 11">Zn</strain>
    </source>
</reference>
<evidence type="ECO:0000256" key="7">
    <source>
        <dbReference type="SAM" id="MobiDB-lite"/>
    </source>
</evidence>
<keyword evidence="2" id="KW-0813">Transport</keyword>
<evidence type="ECO:0000256" key="5">
    <source>
        <dbReference type="ARBA" id="ARBA00022989"/>
    </source>
</evidence>
<feature type="transmembrane region" description="Helical" evidence="8">
    <location>
        <begin position="111"/>
        <end position="131"/>
    </location>
</feature>
<dbReference type="GO" id="GO:0016020">
    <property type="term" value="C:membrane"/>
    <property type="evidence" value="ECO:0007669"/>
    <property type="project" value="UniProtKB-SubCell"/>
</dbReference>
<feature type="transmembrane region" description="Helical" evidence="8">
    <location>
        <begin position="74"/>
        <end position="91"/>
    </location>
</feature>
<evidence type="ECO:0000256" key="4">
    <source>
        <dbReference type="ARBA" id="ARBA00022692"/>
    </source>
</evidence>
<dbReference type="AlphaFoldDB" id="A0A0C3HYA8"/>
<organism evidence="10 11">
    <name type="scientific">Oidiodendron maius (strain Zn)</name>
    <dbReference type="NCBI Taxonomy" id="913774"/>
    <lineage>
        <taxon>Eukaryota</taxon>
        <taxon>Fungi</taxon>
        <taxon>Dikarya</taxon>
        <taxon>Ascomycota</taxon>
        <taxon>Pezizomycotina</taxon>
        <taxon>Leotiomycetes</taxon>
        <taxon>Leotiomycetes incertae sedis</taxon>
        <taxon>Myxotrichaceae</taxon>
        <taxon>Oidiodendron</taxon>
    </lineage>
</organism>
<dbReference type="CDD" id="cd17364">
    <property type="entry name" value="MFS_PhT"/>
    <property type="match status" value="1"/>
</dbReference>
<dbReference type="OrthoDB" id="433512at2759"/>
<feature type="transmembrane region" description="Helical" evidence="8">
    <location>
        <begin position="254"/>
        <end position="272"/>
    </location>
</feature>
<dbReference type="InterPro" id="IPR005828">
    <property type="entry name" value="MFS_sugar_transport-like"/>
</dbReference>
<evidence type="ECO:0000313" key="10">
    <source>
        <dbReference type="EMBL" id="KIN07860.1"/>
    </source>
</evidence>
<dbReference type="FunCoup" id="A0A0C3HYA8">
    <property type="interactions" value="867"/>
</dbReference>
<dbReference type="STRING" id="913774.A0A0C3HYA8"/>
<reference evidence="11" key="2">
    <citation type="submission" date="2015-01" db="EMBL/GenBank/DDBJ databases">
        <title>Evolutionary Origins and Diversification of the Mycorrhizal Mutualists.</title>
        <authorList>
            <consortium name="DOE Joint Genome Institute"/>
            <consortium name="Mycorrhizal Genomics Consortium"/>
            <person name="Kohler A."/>
            <person name="Kuo A."/>
            <person name="Nagy L.G."/>
            <person name="Floudas D."/>
            <person name="Copeland A."/>
            <person name="Barry K.W."/>
            <person name="Cichocki N."/>
            <person name="Veneault-Fourrey C."/>
            <person name="LaButti K."/>
            <person name="Lindquist E.A."/>
            <person name="Lipzen A."/>
            <person name="Lundell T."/>
            <person name="Morin E."/>
            <person name="Murat C."/>
            <person name="Riley R."/>
            <person name="Ohm R."/>
            <person name="Sun H."/>
            <person name="Tunlid A."/>
            <person name="Henrissat B."/>
            <person name="Grigoriev I.V."/>
            <person name="Hibbett D.S."/>
            <person name="Martin F."/>
        </authorList>
    </citation>
    <scope>NUCLEOTIDE SEQUENCE [LARGE SCALE GENOMIC DNA]</scope>
    <source>
        <strain evidence="11">Zn</strain>
    </source>
</reference>
<dbReference type="EMBL" id="KN832870">
    <property type="protein sequence ID" value="KIN07860.1"/>
    <property type="molecule type" value="Genomic_DNA"/>
</dbReference>
<keyword evidence="3" id="KW-0592">Phosphate transport</keyword>
<evidence type="ECO:0000256" key="1">
    <source>
        <dbReference type="ARBA" id="ARBA00004141"/>
    </source>
</evidence>
<feature type="transmembrane region" description="Helical" evidence="8">
    <location>
        <begin position="143"/>
        <end position="165"/>
    </location>
</feature>
<gene>
    <name evidence="10" type="ORF">OIDMADRAFT_109274</name>
</gene>
<keyword evidence="11" id="KW-1185">Reference proteome</keyword>
<dbReference type="InterPro" id="IPR036259">
    <property type="entry name" value="MFS_trans_sf"/>
</dbReference>
<feature type="compositionally biased region" description="Basic and acidic residues" evidence="7">
    <location>
        <begin position="624"/>
        <end position="641"/>
    </location>
</feature>
<keyword evidence="4 8" id="KW-0812">Transmembrane</keyword>
<dbReference type="PANTHER" id="PTHR24064">
    <property type="entry name" value="SOLUTE CARRIER FAMILY 22 MEMBER"/>
    <property type="match status" value="1"/>
</dbReference>
<dbReference type="Pfam" id="PF00083">
    <property type="entry name" value="Sugar_tr"/>
    <property type="match status" value="1"/>
</dbReference>
<evidence type="ECO:0000256" key="6">
    <source>
        <dbReference type="ARBA" id="ARBA00023136"/>
    </source>
</evidence>
<name>A0A0C3HYA8_OIDMZ</name>
<feature type="transmembrane region" description="Helical" evidence="8">
    <location>
        <begin position="426"/>
        <end position="444"/>
    </location>
</feature>
<keyword evidence="5 8" id="KW-1133">Transmembrane helix</keyword>
<feature type="transmembrane region" description="Helical" evidence="8">
    <location>
        <begin position="51"/>
        <end position="67"/>
    </location>
</feature>
<feature type="transmembrane region" description="Helical" evidence="8">
    <location>
        <begin position="392"/>
        <end position="414"/>
    </location>
</feature>
<feature type="transmembrane region" description="Helical" evidence="8">
    <location>
        <begin position="450"/>
        <end position="471"/>
    </location>
</feature>
<keyword evidence="6 8" id="KW-0472">Membrane</keyword>
<dbReference type="PROSITE" id="PS00217">
    <property type="entry name" value="SUGAR_TRANSPORT_2"/>
    <property type="match status" value="1"/>
</dbReference>
<feature type="region of interest" description="Disordered" evidence="7">
    <location>
        <begin position="592"/>
        <end position="663"/>
    </location>
</feature>
<feature type="transmembrane region" description="Helical" evidence="8">
    <location>
        <begin position="171"/>
        <end position="191"/>
    </location>
</feature>
<dbReference type="InterPro" id="IPR004738">
    <property type="entry name" value="Phos_permease"/>
</dbReference>
<dbReference type="PROSITE" id="PS50850">
    <property type="entry name" value="MFS"/>
    <property type="match status" value="1"/>
</dbReference>
<evidence type="ECO:0000256" key="2">
    <source>
        <dbReference type="ARBA" id="ARBA00022448"/>
    </source>
</evidence>
<feature type="transmembrane region" description="Helical" evidence="8">
    <location>
        <begin position="203"/>
        <end position="226"/>
    </location>
</feature>
<dbReference type="GO" id="GO:0005315">
    <property type="term" value="F:phosphate transmembrane transporter activity"/>
    <property type="evidence" value="ECO:0007669"/>
    <property type="project" value="InterPro"/>
</dbReference>
<dbReference type="NCBIfam" id="TIGR00887">
    <property type="entry name" value="2A0109"/>
    <property type="match status" value="1"/>
</dbReference>
<dbReference type="Gene3D" id="1.20.1250.20">
    <property type="entry name" value="MFS general substrate transporter like domains"/>
    <property type="match status" value="2"/>
</dbReference>
<comment type="subcellular location">
    <subcellularLocation>
        <location evidence="1">Membrane</location>
        <topology evidence="1">Multi-pass membrane protein</topology>
    </subcellularLocation>
</comment>
<evidence type="ECO:0000313" key="11">
    <source>
        <dbReference type="Proteomes" id="UP000054321"/>
    </source>
</evidence>
<feature type="domain" description="Major facilitator superfamily (MFS) profile" evidence="9">
    <location>
        <begin position="58"/>
        <end position="549"/>
    </location>
</feature>
<dbReference type="Proteomes" id="UP000054321">
    <property type="component" value="Unassembled WGS sequence"/>
</dbReference>
<dbReference type="HOGENOM" id="CLU_001265_46_14_1"/>
<evidence type="ECO:0000256" key="8">
    <source>
        <dbReference type="SAM" id="Phobius"/>
    </source>
</evidence>
<evidence type="ECO:0000259" key="9">
    <source>
        <dbReference type="PROSITE" id="PS50850"/>
    </source>
</evidence>
<dbReference type="InterPro" id="IPR005829">
    <property type="entry name" value="Sugar_transporter_CS"/>
</dbReference>
<evidence type="ECO:0000256" key="3">
    <source>
        <dbReference type="ARBA" id="ARBA00022592"/>
    </source>
</evidence>